<accession>A0ABR3BK87</accession>
<feature type="region of interest" description="Disordered" evidence="1">
    <location>
        <begin position="204"/>
        <end position="235"/>
    </location>
</feature>
<gene>
    <name evidence="3" type="ORF">J3Q64DRAFT_1716112</name>
</gene>
<dbReference type="InterPro" id="IPR039295">
    <property type="entry name" value="MSB2"/>
</dbReference>
<proteinExistence type="predicted"/>
<feature type="compositionally biased region" description="Low complexity" evidence="1">
    <location>
        <begin position="73"/>
        <end position="105"/>
    </location>
</feature>
<protein>
    <recommendedName>
        <fullName evidence="5">Mid2 domain-containing protein</fullName>
    </recommendedName>
</protein>
<evidence type="ECO:0000313" key="3">
    <source>
        <dbReference type="EMBL" id="KAL0097975.1"/>
    </source>
</evidence>
<feature type="region of interest" description="Disordered" evidence="1">
    <location>
        <begin position="1"/>
        <end position="176"/>
    </location>
</feature>
<evidence type="ECO:0000256" key="1">
    <source>
        <dbReference type="SAM" id="MobiDB-lite"/>
    </source>
</evidence>
<feature type="compositionally biased region" description="Low complexity" evidence="1">
    <location>
        <begin position="204"/>
        <end position="218"/>
    </location>
</feature>
<dbReference type="Proteomes" id="UP001448207">
    <property type="component" value="Unassembled WGS sequence"/>
</dbReference>
<evidence type="ECO:0000256" key="2">
    <source>
        <dbReference type="SAM" id="Phobius"/>
    </source>
</evidence>
<feature type="compositionally biased region" description="Low complexity" evidence="1">
    <location>
        <begin position="135"/>
        <end position="176"/>
    </location>
</feature>
<feature type="compositionally biased region" description="Polar residues" evidence="1">
    <location>
        <begin position="219"/>
        <end position="235"/>
    </location>
</feature>
<feature type="compositionally biased region" description="Basic and acidic residues" evidence="1">
    <location>
        <begin position="13"/>
        <end position="23"/>
    </location>
</feature>
<keyword evidence="2" id="KW-0472">Membrane</keyword>
<feature type="compositionally biased region" description="Polar residues" evidence="1">
    <location>
        <begin position="1"/>
        <end position="12"/>
    </location>
</feature>
<feature type="compositionally biased region" description="Low complexity" evidence="1">
    <location>
        <begin position="24"/>
        <end position="54"/>
    </location>
</feature>
<name>A0ABR3BK87_PHYBL</name>
<feature type="transmembrane region" description="Helical" evidence="2">
    <location>
        <begin position="420"/>
        <end position="440"/>
    </location>
</feature>
<keyword evidence="4" id="KW-1185">Reference proteome</keyword>
<dbReference type="PANTHER" id="PTHR35778">
    <property type="entry name" value="SIGNALING MUCIN HKR1-RELATED"/>
    <property type="match status" value="1"/>
</dbReference>
<organism evidence="3 4">
    <name type="scientific">Phycomyces blakesleeanus</name>
    <dbReference type="NCBI Taxonomy" id="4837"/>
    <lineage>
        <taxon>Eukaryota</taxon>
        <taxon>Fungi</taxon>
        <taxon>Fungi incertae sedis</taxon>
        <taxon>Mucoromycota</taxon>
        <taxon>Mucoromycotina</taxon>
        <taxon>Mucoromycetes</taxon>
        <taxon>Mucorales</taxon>
        <taxon>Phycomycetaceae</taxon>
        <taxon>Phycomyces</taxon>
    </lineage>
</organism>
<evidence type="ECO:0000313" key="4">
    <source>
        <dbReference type="Proteomes" id="UP001448207"/>
    </source>
</evidence>
<feature type="compositionally biased region" description="Low complexity" evidence="1">
    <location>
        <begin position="375"/>
        <end position="390"/>
    </location>
</feature>
<comment type="caution">
    <text evidence="3">The sequence shown here is derived from an EMBL/GenBank/DDBJ whole genome shotgun (WGS) entry which is preliminary data.</text>
</comment>
<reference evidence="3 4" key="1">
    <citation type="submission" date="2024-04" db="EMBL/GenBank/DDBJ databases">
        <title>Symmetric and asymmetric DNA N6-adenine methylation regulates different biological responses in Mucorales.</title>
        <authorList>
            <consortium name="Lawrence Berkeley National Laboratory"/>
            <person name="Lax C."/>
            <person name="Mondo S.J."/>
            <person name="Osorio-Concepcion M."/>
            <person name="Muszewska A."/>
            <person name="Corrochano-Luque M."/>
            <person name="Gutierrez G."/>
            <person name="Riley R."/>
            <person name="Lipzen A."/>
            <person name="Guo J."/>
            <person name="Hundley H."/>
            <person name="Amirebrahimi M."/>
            <person name="Ng V."/>
            <person name="Lorenzo-Gutierrez D."/>
            <person name="Binder U."/>
            <person name="Yang J."/>
            <person name="Song Y."/>
            <person name="Canovas D."/>
            <person name="Navarro E."/>
            <person name="Freitag M."/>
            <person name="Gabaldon T."/>
            <person name="Grigoriev I.V."/>
            <person name="Corrochano L.M."/>
            <person name="Nicolas F.E."/>
            <person name="Garre V."/>
        </authorList>
    </citation>
    <scope>NUCLEOTIDE SEQUENCE [LARGE SCALE GENOMIC DNA]</scope>
    <source>
        <strain evidence="3 4">L51</strain>
    </source>
</reference>
<dbReference type="EMBL" id="JBCLYO010000001">
    <property type="protein sequence ID" value="KAL0097975.1"/>
    <property type="molecule type" value="Genomic_DNA"/>
</dbReference>
<feature type="compositionally biased region" description="Low complexity" evidence="1">
    <location>
        <begin position="114"/>
        <end position="128"/>
    </location>
</feature>
<keyword evidence="2" id="KW-1133">Transmembrane helix</keyword>
<feature type="compositionally biased region" description="Polar residues" evidence="1">
    <location>
        <begin position="391"/>
        <end position="400"/>
    </location>
</feature>
<evidence type="ECO:0008006" key="5">
    <source>
        <dbReference type="Google" id="ProtNLM"/>
    </source>
</evidence>
<dbReference type="PANTHER" id="PTHR35778:SF1">
    <property type="entry name" value="SIGNALING MUCIN HKR1-RELATED"/>
    <property type="match status" value="1"/>
</dbReference>
<feature type="compositionally biased region" description="Polar residues" evidence="1">
    <location>
        <begin position="55"/>
        <end position="72"/>
    </location>
</feature>
<feature type="region of interest" description="Disordered" evidence="1">
    <location>
        <begin position="375"/>
        <end position="412"/>
    </location>
</feature>
<sequence>MTSHKPSNTGTPTEDHSPSKETSEAASATNASPTKNETSTVYSSFSSSGTQTNTASEPSITRPSATPTSDSDPLTPSTPHMSSSSSSSDAQSTITSEPSSTSSSSVPVQYPEISSTDSSTDNSDPTSPANNNDNSPETTTPVVSETSTTPTPTDTISTTHIPSEISSSSASTTSFSRSSTYRYQTYSWLTNSFTFVPAATPTHSSSSLAANAQSSPSSVGNPDQTTPIVNTNTENTDIADNIPEYIAPNIDAIIPETNSMAYMKFKELSYSQMVSDAILTAEFVQAMPLFVGNALNITADDVIVITLTSAAKKTTNKKRDNEEYNTNSNGVVVTLSVPKDSVIPLQNLVSDPTSVLYSTSNGQLASLVDNSYPVSGSSSSSSSSSSASSSIVDPNSTEDQSSSSSNGGSSGNGGLSKASIIGICVSVGVVVYAAATVVSVRAYRRHRVRKDTEAQQQHQVFAQSISAPIMQENSLGWQSQRPTYHGNQW</sequence>
<keyword evidence="2" id="KW-0812">Transmembrane</keyword>